<dbReference type="AlphaFoldDB" id="A0A7S2I361"/>
<dbReference type="GO" id="GO:0051017">
    <property type="term" value="P:actin filament bundle assembly"/>
    <property type="evidence" value="ECO:0007669"/>
    <property type="project" value="TreeGrafter"/>
</dbReference>
<dbReference type="SMART" id="SM00248">
    <property type="entry name" value="ANK"/>
    <property type="match status" value="4"/>
</dbReference>
<dbReference type="InterPro" id="IPR036770">
    <property type="entry name" value="Ankyrin_rpt-contain_sf"/>
</dbReference>
<keyword evidence="2" id="KW-0040">ANK repeat</keyword>
<dbReference type="InterPro" id="IPR052420">
    <property type="entry name" value="Espin/Espin-like"/>
</dbReference>
<dbReference type="PANTHER" id="PTHR24153">
    <property type="entry name" value="ESPIN"/>
    <property type="match status" value="1"/>
</dbReference>
<evidence type="ECO:0000313" key="3">
    <source>
        <dbReference type="EMBL" id="CAD9507760.1"/>
    </source>
</evidence>
<organism evidence="3">
    <name type="scientific">Helicotheca tamesis</name>
    <dbReference type="NCBI Taxonomy" id="374047"/>
    <lineage>
        <taxon>Eukaryota</taxon>
        <taxon>Sar</taxon>
        <taxon>Stramenopiles</taxon>
        <taxon>Ochrophyta</taxon>
        <taxon>Bacillariophyta</taxon>
        <taxon>Mediophyceae</taxon>
        <taxon>Lithodesmiophycidae</taxon>
        <taxon>Lithodesmiales</taxon>
        <taxon>Lithodesmiaceae</taxon>
        <taxon>Helicotheca</taxon>
    </lineage>
</organism>
<dbReference type="EMBL" id="HBGV01015176">
    <property type="protein sequence ID" value="CAD9507760.1"/>
    <property type="molecule type" value="Transcribed_RNA"/>
</dbReference>
<dbReference type="PANTHER" id="PTHR24153:SF8">
    <property type="entry name" value="FORKED, ISOFORM F"/>
    <property type="match status" value="1"/>
</dbReference>
<dbReference type="Gene3D" id="1.25.40.20">
    <property type="entry name" value="Ankyrin repeat-containing domain"/>
    <property type="match status" value="1"/>
</dbReference>
<reference evidence="3" key="1">
    <citation type="submission" date="2021-01" db="EMBL/GenBank/DDBJ databases">
        <authorList>
            <person name="Corre E."/>
            <person name="Pelletier E."/>
            <person name="Niang G."/>
            <person name="Scheremetjew M."/>
            <person name="Finn R."/>
            <person name="Kale V."/>
            <person name="Holt S."/>
            <person name="Cochrane G."/>
            <person name="Meng A."/>
            <person name="Brown T."/>
            <person name="Cohen L."/>
        </authorList>
    </citation>
    <scope>NUCLEOTIDE SEQUENCE</scope>
    <source>
        <strain evidence="3">CCMP826</strain>
    </source>
</reference>
<dbReference type="InterPro" id="IPR002110">
    <property type="entry name" value="Ankyrin_rpt"/>
</dbReference>
<evidence type="ECO:0000256" key="2">
    <source>
        <dbReference type="ARBA" id="ARBA00023043"/>
    </source>
</evidence>
<dbReference type="Pfam" id="PF12796">
    <property type="entry name" value="Ank_2"/>
    <property type="match status" value="1"/>
</dbReference>
<keyword evidence="1" id="KW-0677">Repeat</keyword>
<dbReference type="GO" id="GO:0005737">
    <property type="term" value="C:cytoplasm"/>
    <property type="evidence" value="ECO:0007669"/>
    <property type="project" value="TreeGrafter"/>
</dbReference>
<accession>A0A7S2I361</accession>
<proteinExistence type="predicted"/>
<dbReference type="SUPFAM" id="SSF48403">
    <property type="entry name" value="Ankyrin repeat"/>
    <property type="match status" value="1"/>
</dbReference>
<protein>
    <submittedName>
        <fullName evidence="3">Uncharacterized protein</fullName>
    </submittedName>
</protein>
<gene>
    <name evidence="3" type="ORF">HTAM1171_LOCUS9346</name>
</gene>
<dbReference type="GO" id="GO:0051015">
    <property type="term" value="F:actin filament binding"/>
    <property type="evidence" value="ECO:0007669"/>
    <property type="project" value="TreeGrafter"/>
</dbReference>
<evidence type="ECO:0000256" key="1">
    <source>
        <dbReference type="ARBA" id="ARBA00022737"/>
    </source>
</evidence>
<sequence length="371" mass="41548">MSRSATLLLDDHNGSSENCTVLEAGGNMAQEPELCNILDPFQGNKSKRRKLDEEAIKRSVQQNPNAANKEYTFENRLYRQTCYPLHASIILGWSMDVIKLLYSAFPQAIQKKCQIYNQNQTPLHLACAFRPSSPDIVSFLLQTYPSAVHQSDPSDGLLPLHTACLNRASPDIISLLIEKGPMALREKTIFGGSTPLHIACAESLPIESLSLLLQQWPGATREKTCRGQLPLHHACYRCCSVDKIQLLLETYPRAVFGRDWEGRTPLDCKFIPKETSDLLKIIYSLLDDSILKKERHAIATECLNTFIQMKWWGGAAIVLDACPTVKLSVLDDCVKIAPYLLSFVGKRCRLSTMQKLICNRQDLLLVDGLSS</sequence>
<name>A0A7S2I361_9STRA</name>